<name>A0A858BYH2_9FIRM</name>
<evidence type="ECO:0000313" key="2">
    <source>
        <dbReference type="EMBL" id="QIB70502.1"/>
    </source>
</evidence>
<evidence type="ECO:0000256" key="1">
    <source>
        <dbReference type="SAM" id="MobiDB-lite"/>
    </source>
</evidence>
<keyword evidence="3" id="KW-1185">Reference proteome</keyword>
<reference evidence="2 3" key="1">
    <citation type="submission" date="2020-02" db="EMBL/GenBank/DDBJ databases">
        <authorList>
            <person name="Kim Y.B."/>
            <person name="Roh S.W."/>
        </authorList>
    </citation>
    <scope>NUCLEOTIDE SEQUENCE [LARGE SCALE GENOMIC DNA]</scope>
    <source>
        <strain evidence="2 3">DSM 103574</strain>
    </source>
</reference>
<feature type="compositionally biased region" description="Polar residues" evidence="1">
    <location>
        <begin position="76"/>
        <end position="96"/>
    </location>
</feature>
<sequence length="185" mass="19418">MIESLGSSITDYARQERELAYSRENSVRSAETKEAGASGDVAAITESQQQISDTAEVKTRPPQYDTIEISEEGMAQSLQKNASQVETIQTAASDLSTSAAGETDEADETTTTPVLSSYTEDELNDLVDEGSITAIQKNTELARRAAEVAAAEAAQATKSDSSSGAVTGEEMALNRSQLAAGAADE</sequence>
<protein>
    <submittedName>
        <fullName evidence="2">Uncharacterized protein</fullName>
    </submittedName>
</protein>
<dbReference type="EMBL" id="CP048649">
    <property type="protein sequence ID" value="QIB70502.1"/>
    <property type="molecule type" value="Genomic_DNA"/>
</dbReference>
<dbReference type="Proteomes" id="UP000466848">
    <property type="component" value="Chromosome"/>
</dbReference>
<dbReference type="AlphaFoldDB" id="A0A858BYH2"/>
<evidence type="ECO:0000313" key="3">
    <source>
        <dbReference type="Proteomes" id="UP000466848"/>
    </source>
</evidence>
<accession>A0A858BYH2</accession>
<organism evidence="2 3">
    <name type="scientific">Aminipila butyrica</name>
    <dbReference type="NCBI Taxonomy" id="433296"/>
    <lineage>
        <taxon>Bacteria</taxon>
        <taxon>Bacillati</taxon>
        <taxon>Bacillota</taxon>
        <taxon>Clostridia</taxon>
        <taxon>Peptostreptococcales</taxon>
        <taxon>Anaerovoracaceae</taxon>
        <taxon>Aminipila</taxon>
    </lineage>
</organism>
<dbReference type="KEGG" id="abut:Ami103574_14915"/>
<feature type="region of interest" description="Disordered" evidence="1">
    <location>
        <begin position="151"/>
        <end position="185"/>
    </location>
</feature>
<feature type="region of interest" description="Disordered" evidence="1">
    <location>
        <begin position="75"/>
        <end position="119"/>
    </location>
</feature>
<gene>
    <name evidence="2" type="ORF">Ami103574_14915</name>
</gene>
<dbReference type="RefSeq" id="WP_163067739.1">
    <property type="nucleotide sequence ID" value="NZ_CP048649.1"/>
</dbReference>
<feature type="region of interest" description="Disordered" evidence="1">
    <location>
        <begin position="20"/>
        <end position="41"/>
    </location>
</feature>
<proteinExistence type="predicted"/>